<accession>A0A857DHL7</accession>
<dbReference type="Pfam" id="PF01551">
    <property type="entry name" value="Peptidase_M23"/>
    <property type="match status" value="1"/>
</dbReference>
<dbReference type="InterPro" id="IPR050570">
    <property type="entry name" value="Cell_wall_metabolism_enzyme"/>
</dbReference>
<dbReference type="PANTHER" id="PTHR21666">
    <property type="entry name" value="PEPTIDASE-RELATED"/>
    <property type="match status" value="1"/>
</dbReference>
<feature type="domain" description="M23ase beta-sheet core" evidence="1">
    <location>
        <begin position="24"/>
        <end position="129"/>
    </location>
</feature>
<evidence type="ECO:0000259" key="1">
    <source>
        <dbReference type="Pfam" id="PF01551"/>
    </source>
</evidence>
<dbReference type="InterPro" id="IPR016047">
    <property type="entry name" value="M23ase_b-sheet_dom"/>
</dbReference>
<organism evidence="2 3">
    <name type="scientific">Dehalobacter restrictus</name>
    <dbReference type="NCBI Taxonomy" id="55583"/>
    <lineage>
        <taxon>Bacteria</taxon>
        <taxon>Bacillati</taxon>
        <taxon>Bacillota</taxon>
        <taxon>Clostridia</taxon>
        <taxon>Eubacteriales</taxon>
        <taxon>Desulfitobacteriaceae</taxon>
        <taxon>Dehalobacter</taxon>
    </lineage>
</organism>
<dbReference type="CDD" id="cd12797">
    <property type="entry name" value="M23_peptidase"/>
    <property type="match status" value="1"/>
</dbReference>
<sequence>MMPLKSASVSYPYGVRNSVYGKGYHQGIDLISEDRAIYAAVAGAVIKAAYAGGQGADPAGWGNYVILRTRNGNYDLIYAHLASVKVTRGQTLNEGTILGMMGRTGNTTGPHLHFEVRRAPWTNNNEINPAVFLGIVNKEGPVKNVSENSSEEGKMVVRNIILCNPGPDERAAAYLADHLKAPVCYLANVTKEFIDCAEKVYVIGNNYQAAEKSINIIGADRYDTCQKVLDLCKGK</sequence>
<reference evidence="2 3" key="1">
    <citation type="submission" date="2019-12" db="EMBL/GenBank/DDBJ databases">
        <title>Sequence classification of anaerobic respiratory reductive dehalogenases: First we see many, then we see few.</title>
        <authorList>
            <person name="Molenda O."/>
            <person name="Puentes Jacome L.A."/>
            <person name="Cao X."/>
            <person name="Nesbo C.L."/>
            <person name="Tang S."/>
            <person name="Morson N."/>
            <person name="Patron J."/>
            <person name="Lomheim L."/>
            <person name="Wishart D.S."/>
            <person name="Edwards E.A."/>
        </authorList>
    </citation>
    <scope>NUCLEOTIDE SEQUENCE [LARGE SCALE GENOMIC DNA]</scope>
    <source>
        <strain evidence="2 3">12DCA</strain>
    </source>
</reference>
<dbReference type="SUPFAM" id="SSF51261">
    <property type="entry name" value="Duplicated hybrid motif"/>
    <property type="match status" value="1"/>
</dbReference>
<dbReference type="PANTHER" id="PTHR21666:SF270">
    <property type="entry name" value="MUREIN HYDROLASE ACTIVATOR ENVC"/>
    <property type="match status" value="1"/>
</dbReference>
<evidence type="ECO:0000313" key="3">
    <source>
        <dbReference type="Proteomes" id="UP000430508"/>
    </source>
</evidence>
<dbReference type="RefSeq" id="WP_068883398.1">
    <property type="nucleotide sequence ID" value="NZ_CP046996.1"/>
</dbReference>
<name>A0A857DHL7_9FIRM</name>
<dbReference type="EMBL" id="CP046996">
    <property type="protein sequence ID" value="QGZ99998.1"/>
    <property type="molecule type" value="Genomic_DNA"/>
</dbReference>
<proteinExistence type="predicted"/>
<dbReference type="Gene3D" id="2.70.70.10">
    <property type="entry name" value="Glucose Permease (Domain IIA)"/>
    <property type="match status" value="1"/>
</dbReference>
<dbReference type="Proteomes" id="UP000430508">
    <property type="component" value="Chromosome"/>
</dbReference>
<protein>
    <submittedName>
        <fullName evidence="2">Peptidoglycan DD-metalloendopeptidase family protein</fullName>
    </submittedName>
</protein>
<dbReference type="InterPro" id="IPR011055">
    <property type="entry name" value="Dup_hybrid_motif"/>
</dbReference>
<evidence type="ECO:0000313" key="2">
    <source>
        <dbReference type="EMBL" id="QGZ99998.1"/>
    </source>
</evidence>
<dbReference type="Gene3D" id="3.40.50.12090">
    <property type="match status" value="1"/>
</dbReference>
<dbReference type="AlphaFoldDB" id="A0A857DHL7"/>
<dbReference type="GO" id="GO:0004222">
    <property type="term" value="F:metalloendopeptidase activity"/>
    <property type="evidence" value="ECO:0007669"/>
    <property type="project" value="TreeGrafter"/>
</dbReference>
<gene>
    <name evidence="2" type="ORF">GQ588_04725</name>
</gene>